<gene>
    <name evidence="1" type="ORF">WISP_78370</name>
</gene>
<comment type="caution">
    <text evidence="1">The sequence shown here is derived from an EMBL/GenBank/DDBJ whole genome shotgun (WGS) entry which is preliminary data.</text>
</comment>
<reference evidence="1" key="1">
    <citation type="submission" date="2019-10" db="EMBL/GenBank/DDBJ databases">
        <authorList>
            <person name="Soares A.E.R."/>
            <person name="Aleixo A."/>
            <person name="Schneider P."/>
            <person name="Miyaki C.Y."/>
            <person name="Schneider M.P."/>
            <person name="Mello C."/>
            <person name="Vasconcelos A.T.R."/>
        </authorList>
    </citation>
    <scope>NUCLEOTIDE SEQUENCE</scope>
    <source>
        <tissue evidence="1">Muscle</tissue>
    </source>
</reference>
<dbReference type="Proteomes" id="UP001145742">
    <property type="component" value="Unassembled WGS sequence"/>
</dbReference>
<dbReference type="EMBL" id="WHWB01033950">
    <property type="protein sequence ID" value="KAJ7415400.1"/>
    <property type="molecule type" value="Genomic_DNA"/>
</dbReference>
<evidence type="ECO:0000313" key="1">
    <source>
        <dbReference type="EMBL" id="KAJ7415400.1"/>
    </source>
</evidence>
<evidence type="ECO:0000313" key="2">
    <source>
        <dbReference type="Proteomes" id="UP001145742"/>
    </source>
</evidence>
<sequence>MKNGMPTKGTWTSLRSGPRSCTQVGAASIINIGCSMKGKKDLQLLVDERLDMSQQCAVAVQTANCTLGCIKSSVDSRTGERILPLYSGLVRPHLQCSIQESQDD</sequence>
<protein>
    <submittedName>
        <fullName evidence="1">Uncharacterized protein</fullName>
    </submittedName>
</protein>
<accession>A0ABQ9D5W8</accession>
<organism evidence="1 2">
    <name type="scientific">Willisornis vidua</name>
    <name type="common">Xingu scale-backed antbird</name>
    <dbReference type="NCBI Taxonomy" id="1566151"/>
    <lineage>
        <taxon>Eukaryota</taxon>
        <taxon>Metazoa</taxon>
        <taxon>Chordata</taxon>
        <taxon>Craniata</taxon>
        <taxon>Vertebrata</taxon>
        <taxon>Euteleostomi</taxon>
        <taxon>Archelosauria</taxon>
        <taxon>Archosauria</taxon>
        <taxon>Dinosauria</taxon>
        <taxon>Saurischia</taxon>
        <taxon>Theropoda</taxon>
        <taxon>Coelurosauria</taxon>
        <taxon>Aves</taxon>
        <taxon>Neognathae</taxon>
        <taxon>Neoaves</taxon>
        <taxon>Telluraves</taxon>
        <taxon>Australaves</taxon>
        <taxon>Passeriformes</taxon>
        <taxon>Thamnophilidae</taxon>
        <taxon>Willisornis</taxon>
    </lineage>
</organism>
<name>A0ABQ9D5W8_9PASS</name>
<proteinExistence type="predicted"/>
<keyword evidence="2" id="KW-1185">Reference proteome</keyword>